<gene>
    <name evidence="1" type="ORF">PHLCEN_2v7002</name>
</gene>
<evidence type="ECO:0000313" key="1">
    <source>
        <dbReference type="EMBL" id="PSR79477.1"/>
    </source>
</evidence>
<keyword evidence="2" id="KW-1185">Reference proteome</keyword>
<dbReference type="AlphaFoldDB" id="A0A2R6NXP7"/>
<organism evidence="1 2">
    <name type="scientific">Hermanssonia centrifuga</name>
    <dbReference type="NCBI Taxonomy" id="98765"/>
    <lineage>
        <taxon>Eukaryota</taxon>
        <taxon>Fungi</taxon>
        <taxon>Dikarya</taxon>
        <taxon>Basidiomycota</taxon>
        <taxon>Agaricomycotina</taxon>
        <taxon>Agaricomycetes</taxon>
        <taxon>Polyporales</taxon>
        <taxon>Meruliaceae</taxon>
        <taxon>Hermanssonia</taxon>
    </lineage>
</organism>
<protein>
    <submittedName>
        <fullName evidence="1">Uncharacterized protein</fullName>
    </submittedName>
</protein>
<reference evidence="1 2" key="1">
    <citation type="submission" date="2018-02" db="EMBL/GenBank/DDBJ databases">
        <title>Genome sequence of the basidiomycete white-rot fungus Phlebia centrifuga.</title>
        <authorList>
            <person name="Granchi Z."/>
            <person name="Peng M."/>
            <person name="de Vries R.P."/>
            <person name="Hilden K."/>
            <person name="Makela M.R."/>
            <person name="Grigoriev I."/>
            <person name="Riley R."/>
        </authorList>
    </citation>
    <scope>NUCLEOTIDE SEQUENCE [LARGE SCALE GENOMIC DNA]</scope>
    <source>
        <strain evidence="1 2">FBCC195</strain>
    </source>
</reference>
<proteinExistence type="predicted"/>
<dbReference type="EMBL" id="MLYV02000694">
    <property type="protein sequence ID" value="PSR79477.1"/>
    <property type="molecule type" value="Genomic_DNA"/>
</dbReference>
<dbReference type="Proteomes" id="UP000186601">
    <property type="component" value="Unassembled WGS sequence"/>
</dbReference>
<comment type="caution">
    <text evidence="1">The sequence shown here is derived from an EMBL/GenBank/DDBJ whole genome shotgun (WGS) entry which is preliminary data.</text>
</comment>
<accession>A0A2R6NXP7</accession>
<evidence type="ECO:0000313" key="2">
    <source>
        <dbReference type="Proteomes" id="UP000186601"/>
    </source>
</evidence>
<name>A0A2R6NXP7_9APHY</name>
<sequence length="74" mass="8153">MSGGAVSTTLYPFIGRTTSSLQGFLQRNVEVESQTVFGLAHLMAPGCVRQTTLNMYLMKDTQQTATNPHDKLDF</sequence>